<dbReference type="EMBL" id="DWVZ01000164">
    <property type="protein sequence ID" value="HJC64384.1"/>
    <property type="molecule type" value="Genomic_DNA"/>
</dbReference>
<sequence>MKKIGLVIVAITSLLLSMSTAVFAAGTLMVTFDGSSEMKYEGAEQFAENFSDMYPGESRTQEIIIRNQDDREAEFFLQSQVLQAFEESVEASGAAYNISLKLSAQEDSYVIYGGTEEDESARIGGDEEGLKNLNGSLGDGEWIYLTELAPGEEAVLEMMVALDGESNTNDYMEAIGTFEFVFGAEYPEEAPKAEPQIIPHYVKGDPTYVTKEVKGADTVTRVIQRVKTGDTAPILAFAAAAGAALAVILVLVAAGRKKDRKADDL</sequence>
<feature type="chain" id="PRO_5038580991" evidence="2">
    <location>
        <begin position="25"/>
        <end position="265"/>
    </location>
</feature>
<keyword evidence="1" id="KW-0812">Transmembrane</keyword>
<feature type="transmembrane region" description="Helical" evidence="1">
    <location>
        <begin position="234"/>
        <end position="254"/>
    </location>
</feature>
<keyword evidence="2" id="KW-0732">Signal</keyword>
<evidence type="ECO:0000256" key="1">
    <source>
        <dbReference type="SAM" id="Phobius"/>
    </source>
</evidence>
<name>A0A9D2PQ96_9FIRM</name>
<dbReference type="AlphaFoldDB" id="A0A9D2PQ96"/>
<evidence type="ECO:0000256" key="2">
    <source>
        <dbReference type="SAM" id="SignalP"/>
    </source>
</evidence>
<reference evidence="3" key="2">
    <citation type="submission" date="2021-04" db="EMBL/GenBank/DDBJ databases">
        <authorList>
            <person name="Gilroy R."/>
        </authorList>
    </citation>
    <scope>NUCLEOTIDE SEQUENCE</scope>
    <source>
        <strain evidence="3">ChiBcec2-3848</strain>
    </source>
</reference>
<dbReference type="Proteomes" id="UP000823886">
    <property type="component" value="Unassembled WGS sequence"/>
</dbReference>
<keyword evidence="1" id="KW-0472">Membrane</keyword>
<proteinExistence type="predicted"/>
<feature type="signal peptide" evidence="2">
    <location>
        <begin position="1"/>
        <end position="24"/>
    </location>
</feature>
<organism evidence="3 4">
    <name type="scientific">Candidatus Blautia merdavium</name>
    <dbReference type="NCBI Taxonomy" id="2838494"/>
    <lineage>
        <taxon>Bacteria</taxon>
        <taxon>Bacillati</taxon>
        <taxon>Bacillota</taxon>
        <taxon>Clostridia</taxon>
        <taxon>Lachnospirales</taxon>
        <taxon>Lachnospiraceae</taxon>
        <taxon>Blautia</taxon>
    </lineage>
</organism>
<keyword evidence="1" id="KW-1133">Transmembrane helix</keyword>
<gene>
    <name evidence="3" type="ORF">H9753_12335</name>
</gene>
<protein>
    <submittedName>
        <fullName evidence="3">Uncharacterized protein</fullName>
    </submittedName>
</protein>
<comment type="caution">
    <text evidence="3">The sequence shown here is derived from an EMBL/GenBank/DDBJ whole genome shotgun (WGS) entry which is preliminary data.</text>
</comment>
<accession>A0A9D2PQ96</accession>
<evidence type="ECO:0000313" key="4">
    <source>
        <dbReference type="Proteomes" id="UP000823886"/>
    </source>
</evidence>
<reference evidence="3" key="1">
    <citation type="journal article" date="2021" name="PeerJ">
        <title>Extensive microbial diversity within the chicken gut microbiome revealed by metagenomics and culture.</title>
        <authorList>
            <person name="Gilroy R."/>
            <person name="Ravi A."/>
            <person name="Getino M."/>
            <person name="Pursley I."/>
            <person name="Horton D.L."/>
            <person name="Alikhan N.F."/>
            <person name="Baker D."/>
            <person name="Gharbi K."/>
            <person name="Hall N."/>
            <person name="Watson M."/>
            <person name="Adriaenssens E.M."/>
            <person name="Foster-Nyarko E."/>
            <person name="Jarju S."/>
            <person name="Secka A."/>
            <person name="Antonio M."/>
            <person name="Oren A."/>
            <person name="Chaudhuri R.R."/>
            <person name="La Ragione R."/>
            <person name="Hildebrand F."/>
            <person name="Pallen M.J."/>
        </authorList>
    </citation>
    <scope>NUCLEOTIDE SEQUENCE</scope>
    <source>
        <strain evidence="3">ChiBcec2-3848</strain>
    </source>
</reference>
<evidence type="ECO:0000313" key="3">
    <source>
        <dbReference type="EMBL" id="HJC64384.1"/>
    </source>
</evidence>